<dbReference type="InterPro" id="IPR000092">
    <property type="entry name" value="Polyprenyl_synt"/>
</dbReference>
<name>E8MXJ7_ANATU</name>
<dbReference type="SFLD" id="SFLDS00005">
    <property type="entry name" value="Isoprenoid_Synthase_Type_I"/>
    <property type="match status" value="1"/>
</dbReference>
<evidence type="ECO:0000313" key="5">
    <source>
        <dbReference type="Proteomes" id="UP000008922"/>
    </source>
</evidence>
<keyword evidence="2" id="KW-0460">Magnesium</keyword>
<dbReference type="SFLD" id="SFLDG01017">
    <property type="entry name" value="Polyprenyl_Transferase_Like"/>
    <property type="match status" value="1"/>
</dbReference>
<dbReference type="SUPFAM" id="SSF48576">
    <property type="entry name" value="Terpenoid synthases"/>
    <property type="match status" value="1"/>
</dbReference>
<keyword evidence="3 4" id="KW-0808">Transferase</keyword>
<proteinExistence type="inferred from homology"/>
<evidence type="ECO:0000256" key="3">
    <source>
        <dbReference type="RuleBase" id="RU004466"/>
    </source>
</evidence>
<accession>E8MXJ7</accession>
<dbReference type="eggNOG" id="COG0142">
    <property type="taxonomic scope" value="Bacteria"/>
</dbReference>
<reference evidence="4 5" key="1">
    <citation type="submission" date="2010-12" db="EMBL/GenBank/DDBJ databases">
        <title>Whole genome sequence of Anaerolinea thermophila UNI-1.</title>
        <authorList>
            <person name="Narita-Yamada S."/>
            <person name="Kishi E."/>
            <person name="Watanabe Y."/>
            <person name="Takasaki K."/>
            <person name="Ankai A."/>
            <person name="Oguchi A."/>
            <person name="Fukui S."/>
            <person name="Takahashi M."/>
            <person name="Yashiro I."/>
            <person name="Hosoyama A."/>
            <person name="Sekiguchi Y."/>
            <person name="Hanada S."/>
            <person name="Fujita N."/>
        </authorList>
    </citation>
    <scope>NUCLEOTIDE SEQUENCE [LARGE SCALE GENOMIC DNA]</scope>
    <source>
        <strain evidence="5">DSM 14523 / JCM 11388 / NBRC 100420 / UNI-1</strain>
    </source>
</reference>
<dbReference type="EC" id="2.5.1.-" evidence="4"/>
<dbReference type="InParanoid" id="E8MXJ7"/>
<dbReference type="EMBL" id="AP012029">
    <property type="protein sequence ID" value="BAJ64078.1"/>
    <property type="molecule type" value="Genomic_DNA"/>
</dbReference>
<dbReference type="KEGG" id="atm:ANT_20520"/>
<organism evidence="4 5">
    <name type="scientific">Anaerolinea thermophila (strain DSM 14523 / JCM 11388 / NBRC 100420 / UNI-1)</name>
    <dbReference type="NCBI Taxonomy" id="926569"/>
    <lineage>
        <taxon>Bacteria</taxon>
        <taxon>Bacillati</taxon>
        <taxon>Chloroflexota</taxon>
        <taxon>Anaerolineae</taxon>
        <taxon>Anaerolineales</taxon>
        <taxon>Anaerolineaceae</taxon>
        <taxon>Anaerolinea</taxon>
    </lineage>
</organism>
<dbReference type="AlphaFoldDB" id="E8MXJ7"/>
<dbReference type="RefSeq" id="WP_013560448.1">
    <property type="nucleotide sequence ID" value="NC_014960.1"/>
</dbReference>
<comment type="similarity">
    <text evidence="3">Belongs to the FPP/GGPP synthase family.</text>
</comment>
<evidence type="ECO:0000313" key="4">
    <source>
        <dbReference type="EMBL" id="BAJ64078.1"/>
    </source>
</evidence>
<dbReference type="STRING" id="926569.ANT_20520"/>
<dbReference type="Pfam" id="PF00348">
    <property type="entry name" value="polyprenyl_synt"/>
    <property type="match status" value="1"/>
</dbReference>
<dbReference type="PANTHER" id="PTHR12001:SF86">
    <property type="entry name" value="GERANYLGERANYL DIPHOSPHATE SYNTHASE"/>
    <property type="match status" value="1"/>
</dbReference>
<dbReference type="GO" id="GO:0008299">
    <property type="term" value="P:isoprenoid biosynthetic process"/>
    <property type="evidence" value="ECO:0007669"/>
    <property type="project" value="InterPro"/>
</dbReference>
<dbReference type="HOGENOM" id="CLU_014015_2_1_0"/>
<dbReference type="GO" id="GO:0004659">
    <property type="term" value="F:prenyltransferase activity"/>
    <property type="evidence" value="ECO:0007669"/>
    <property type="project" value="InterPro"/>
</dbReference>
<dbReference type="CDD" id="cd00685">
    <property type="entry name" value="Trans_IPPS_HT"/>
    <property type="match status" value="1"/>
</dbReference>
<dbReference type="PANTHER" id="PTHR12001">
    <property type="entry name" value="GERANYLGERANYL PYROPHOSPHATE SYNTHASE"/>
    <property type="match status" value="1"/>
</dbReference>
<sequence length="338" mass="37292">MMLNQVVQEMLPRIEEELRQVIEATSSPNTPQLSAMLRYHLGWEGEGTGQEAQGKRIRPLLVLLSAQAVGGKWEQALPAAAAVELVHNFSLIHDDIQDQSTLRRGRPTVWVKWGIAQAINAGDAMFTQAFWALNRLEQTISSQTALEASRILHQVCLRLTEGQYLDLAYEKVDTLPLEAYWPMVGGKTAALLGGCVELGGLCSHASPEQRTALREFGENLGLAFQVLDDWLGIWGDAALTGKSTESDLVSGKKSLPVLYGLANSETFAQRWRRGKITSEEVHDIAGLLQDCGAEAFTLNTAEELTQKALDALNRAFEQNRERSLLLSELAKKLLSRKS</sequence>
<evidence type="ECO:0000256" key="2">
    <source>
        <dbReference type="ARBA" id="ARBA00022842"/>
    </source>
</evidence>
<dbReference type="InterPro" id="IPR008949">
    <property type="entry name" value="Isoprenoid_synthase_dom_sf"/>
</dbReference>
<dbReference type="GO" id="GO:0046872">
    <property type="term" value="F:metal ion binding"/>
    <property type="evidence" value="ECO:0007669"/>
    <property type="project" value="UniProtKB-KW"/>
</dbReference>
<protein>
    <submittedName>
        <fullName evidence="4">Polyprenyl synthetase</fullName>
        <ecNumber evidence="4">2.5.1.-</ecNumber>
    </submittedName>
</protein>
<dbReference type="InterPro" id="IPR033749">
    <property type="entry name" value="Polyprenyl_synt_CS"/>
</dbReference>
<dbReference type="PROSITE" id="PS00723">
    <property type="entry name" value="POLYPRENYL_SYNTHASE_1"/>
    <property type="match status" value="1"/>
</dbReference>
<dbReference type="OrthoDB" id="9805316at2"/>
<keyword evidence="5" id="KW-1185">Reference proteome</keyword>
<keyword evidence="1" id="KW-0479">Metal-binding</keyword>
<dbReference type="Proteomes" id="UP000008922">
    <property type="component" value="Chromosome"/>
</dbReference>
<gene>
    <name evidence="4" type="ordered locus">ANT_20520</name>
</gene>
<dbReference type="Gene3D" id="1.10.600.10">
    <property type="entry name" value="Farnesyl Diphosphate Synthase"/>
    <property type="match status" value="1"/>
</dbReference>
<evidence type="ECO:0000256" key="1">
    <source>
        <dbReference type="ARBA" id="ARBA00022723"/>
    </source>
</evidence>